<evidence type="ECO:0000259" key="2">
    <source>
        <dbReference type="PROSITE" id="PS51272"/>
    </source>
</evidence>
<keyword evidence="4" id="KW-1185">Reference proteome</keyword>
<dbReference type="AlphaFoldDB" id="A0A1E7DSU7"/>
<evidence type="ECO:0000256" key="1">
    <source>
        <dbReference type="ARBA" id="ARBA00022729"/>
    </source>
</evidence>
<protein>
    <recommendedName>
        <fullName evidence="2">SLH domain-containing protein</fullName>
    </recommendedName>
</protein>
<dbReference type="Proteomes" id="UP000095658">
    <property type="component" value="Unassembled WGS sequence"/>
</dbReference>
<evidence type="ECO:0000313" key="3">
    <source>
        <dbReference type="EMBL" id="OES46099.1"/>
    </source>
</evidence>
<sequence>MAPEGFDFIPAENSPMKKPILLVGNEVSGTISALEYRGTSSIGKKAFIDGFTGGTFRPNQPVTRGELTAFLARNLNISGSGSPFKNVPAGSRFADSIAAVSAQGLLRGKSNGTFGAADSLTRAQFAMMVSRYMHSVCEDAAFASYCALQPSTVAYRDITKDHWANEAIYAVSAAGLMNGYGNSEFRLKKQLPVLKR</sequence>
<proteinExistence type="predicted"/>
<comment type="caution">
    <text evidence="3">The sequence shown here is derived from an EMBL/GenBank/DDBJ whole genome shotgun (WGS) entry which is preliminary data.</text>
</comment>
<organism evidence="3 4">
    <name type="scientific">Domibacillus iocasae</name>
    <dbReference type="NCBI Taxonomy" id="1714016"/>
    <lineage>
        <taxon>Bacteria</taxon>
        <taxon>Bacillati</taxon>
        <taxon>Bacillota</taxon>
        <taxon>Bacilli</taxon>
        <taxon>Bacillales</taxon>
        <taxon>Bacillaceae</taxon>
        <taxon>Domibacillus</taxon>
    </lineage>
</organism>
<keyword evidence="1" id="KW-0732">Signal</keyword>
<evidence type="ECO:0000313" key="4">
    <source>
        <dbReference type="Proteomes" id="UP000095658"/>
    </source>
</evidence>
<dbReference type="Pfam" id="PF00395">
    <property type="entry name" value="SLH"/>
    <property type="match status" value="3"/>
</dbReference>
<dbReference type="PANTHER" id="PTHR43308:SF5">
    <property type="entry name" value="S-LAYER PROTEIN _ PEPTIDOGLYCAN ENDO-BETA-N-ACETYLGLUCOSAMINIDASE"/>
    <property type="match status" value="1"/>
</dbReference>
<dbReference type="InterPro" id="IPR051465">
    <property type="entry name" value="Cell_Envelope_Struct_Comp"/>
</dbReference>
<name>A0A1E7DSU7_9BACI</name>
<feature type="domain" description="SLH" evidence="2">
    <location>
        <begin position="3"/>
        <end position="79"/>
    </location>
</feature>
<accession>A0A1E7DSU7</accession>
<dbReference type="STRING" id="1714016.BA724_16055"/>
<dbReference type="InterPro" id="IPR001119">
    <property type="entry name" value="SLH_dom"/>
</dbReference>
<dbReference type="EMBL" id="MAMP01000006">
    <property type="protein sequence ID" value="OES46099.1"/>
    <property type="molecule type" value="Genomic_DNA"/>
</dbReference>
<dbReference type="PROSITE" id="PS51272">
    <property type="entry name" value="SLH"/>
    <property type="match status" value="2"/>
</dbReference>
<dbReference type="PANTHER" id="PTHR43308">
    <property type="entry name" value="OUTER MEMBRANE PROTEIN ALPHA-RELATED"/>
    <property type="match status" value="1"/>
</dbReference>
<feature type="domain" description="SLH" evidence="2">
    <location>
        <begin position="80"/>
        <end position="143"/>
    </location>
</feature>
<reference evidence="3 4" key="1">
    <citation type="submission" date="2016-06" db="EMBL/GenBank/DDBJ databases">
        <title>Domibacillus iocasae genome sequencing.</title>
        <authorList>
            <person name="Verma A."/>
            <person name="Pal Y."/>
            <person name="Ojha A.K."/>
            <person name="Krishnamurthi S."/>
        </authorList>
    </citation>
    <scope>NUCLEOTIDE SEQUENCE [LARGE SCALE GENOMIC DNA]</scope>
    <source>
        <strain evidence="3 4">DSM 29979</strain>
    </source>
</reference>
<gene>
    <name evidence="3" type="ORF">BA724_16055</name>
</gene>